<keyword evidence="1" id="KW-0732">Signal</keyword>
<evidence type="ECO:0000313" key="2">
    <source>
        <dbReference type="EMBL" id="KAL0419876.1"/>
    </source>
</evidence>
<name>A0AAW2UXH5_SESRA</name>
<proteinExistence type="predicted"/>
<comment type="caution">
    <text evidence="2">The sequence shown here is derived from an EMBL/GenBank/DDBJ whole genome shotgun (WGS) entry which is preliminary data.</text>
</comment>
<organism evidence="2">
    <name type="scientific">Sesamum radiatum</name>
    <name type="common">Black benniseed</name>
    <dbReference type="NCBI Taxonomy" id="300843"/>
    <lineage>
        <taxon>Eukaryota</taxon>
        <taxon>Viridiplantae</taxon>
        <taxon>Streptophyta</taxon>
        <taxon>Embryophyta</taxon>
        <taxon>Tracheophyta</taxon>
        <taxon>Spermatophyta</taxon>
        <taxon>Magnoliopsida</taxon>
        <taxon>eudicotyledons</taxon>
        <taxon>Gunneridae</taxon>
        <taxon>Pentapetalae</taxon>
        <taxon>asterids</taxon>
        <taxon>lamiids</taxon>
        <taxon>Lamiales</taxon>
        <taxon>Pedaliaceae</taxon>
        <taxon>Sesamum</taxon>
    </lineage>
</organism>
<sequence>MGNSKNISAAVHLILCYAVLLLSVEMIKFSTVDAKDDCTEGLPWVPVLCYRSEVNQPCWDACVQRHGPNAKAACHSLEPGLPTEVCFCSWPC</sequence>
<gene>
    <name evidence="2" type="ORF">Sradi_1401100</name>
</gene>
<dbReference type="AlphaFoldDB" id="A0AAW2UXH5"/>
<reference evidence="2" key="1">
    <citation type="submission" date="2020-06" db="EMBL/GenBank/DDBJ databases">
        <authorList>
            <person name="Li T."/>
            <person name="Hu X."/>
            <person name="Zhang T."/>
            <person name="Song X."/>
            <person name="Zhang H."/>
            <person name="Dai N."/>
            <person name="Sheng W."/>
            <person name="Hou X."/>
            <person name="Wei L."/>
        </authorList>
    </citation>
    <scope>NUCLEOTIDE SEQUENCE</scope>
    <source>
        <strain evidence="2">G02</strain>
        <tissue evidence="2">Leaf</tissue>
    </source>
</reference>
<evidence type="ECO:0000256" key="1">
    <source>
        <dbReference type="SAM" id="SignalP"/>
    </source>
</evidence>
<reference evidence="2" key="2">
    <citation type="journal article" date="2024" name="Plant">
        <title>Genomic evolution and insights into agronomic trait innovations of Sesamum species.</title>
        <authorList>
            <person name="Miao H."/>
            <person name="Wang L."/>
            <person name="Qu L."/>
            <person name="Liu H."/>
            <person name="Sun Y."/>
            <person name="Le M."/>
            <person name="Wang Q."/>
            <person name="Wei S."/>
            <person name="Zheng Y."/>
            <person name="Lin W."/>
            <person name="Duan Y."/>
            <person name="Cao H."/>
            <person name="Xiong S."/>
            <person name="Wang X."/>
            <person name="Wei L."/>
            <person name="Li C."/>
            <person name="Ma Q."/>
            <person name="Ju M."/>
            <person name="Zhao R."/>
            <person name="Li G."/>
            <person name="Mu C."/>
            <person name="Tian Q."/>
            <person name="Mei H."/>
            <person name="Zhang T."/>
            <person name="Gao T."/>
            <person name="Zhang H."/>
        </authorList>
    </citation>
    <scope>NUCLEOTIDE SEQUENCE</scope>
    <source>
        <strain evidence="2">G02</strain>
    </source>
</reference>
<feature type="chain" id="PRO_5043318515" evidence="1">
    <location>
        <begin position="35"/>
        <end position="92"/>
    </location>
</feature>
<protein>
    <submittedName>
        <fullName evidence="2">Uncharacterized protein</fullName>
    </submittedName>
</protein>
<dbReference type="EMBL" id="JACGWJ010000005">
    <property type="protein sequence ID" value="KAL0419876.1"/>
    <property type="molecule type" value="Genomic_DNA"/>
</dbReference>
<accession>A0AAW2UXH5</accession>
<feature type="signal peptide" evidence="1">
    <location>
        <begin position="1"/>
        <end position="34"/>
    </location>
</feature>